<name>A0A9W8RN44_9HYPO</name>
<organism evidence="3 4">
    <name type="scientific">Fusarium torreyae</name>
    <dbReference type="NCBI Taxonomy" id="1237075"/>
    <lineage>
        <taxon>Eukaryota</taxon>
        <taxon>Fungi</taxon>
        <taxon>Dikarya</taxon>
        <taxon>Ascomycota</taxon>
        <taxon>Pezizomycotina</taxon>
        <taxon>Sordariomycetes</taxon>
        <taxon>Hypocreomycetidae</taxon>
        <taxon>Hypocreales</taxon>
        <taxon>Nectriaceae</taxon>
        <taxon>Fusarium</taxon>
    </lineage>
</organism>
<proteinExistence type="predicted"/>
<feature type="domain" description="PD-(D/E)XK nuclease-like" evidence="2">
    <location>
        <begin position="197"/>
        <end position="465"/>
    </location>
</feature>
<comment type="caution">
    <text evidence="3">The sequence shown here is derived from an EMBL/GenBank/DDBJ whole genome shotgun (WGS) entry which is preliminary data.</text>
</comment>
<keyword evidence="4" id="KW-1185">Reference proteome</keyword>
<evidence type="ECO:0000313" key="4">
    <source>
        <dbReference type="Proteomes" id="UP001152049"/>
    </source>
</evidence>
<dbReference type="InterPro" id="IPR046797">
    <property type="entry name" value="PDDEXK_12"/>
</dbReference>
<feature type="compositionally biased region" description="Polar residues" evidence="1">
    <location>
        <begin position="98"/>
        <end position="126"/>
    </location>
</feature>
<gene>
    <name evidence="3" type="ORF">NW762_012869</name>
</gene>
<reference evidence="3" key="1">
    <citation type="submission" date="2022-09" db="EMBL/GenBank/DDBJ databases">
        <title>Fusarium specimens isolated from Avocado Roots.</title>
        <authorList>
            <person name="Stajich J."/>
            <person name="Roper C."/>
            <person name="Heimlech-Rivalta G."/>
        </authorList>
    </citation>
    <scope>NUCLEOTIDE SEQUENCE</scope>
    <source>
        <strain evidence="3">CF00136</strain>
    </source>
</reference>
<dbReference type="Proteomes" id="UP001152049">
    <property type="component" value="Unassembled WGS sequence"/>
</dbReference>
<accession>A0A9W8RN44</accession>
<dbReference type="EMBL" id="JAOQAZ010000037">
    <property type="protein sequence ID" value="KAJ4248099.1"/>
    <property type="molecule type" value="Genomic_DNA"/>
</dbReference>
<evidence type="ECO:0000256" key="1">
    <source>
        <dbReference type="SAM" id="MobiDB-lite"/>
    </source>
</evidence>
<evidence type="ECO:0000259" key="2">
    <source>
        <dbReference type="Pfam" id="PF20516"/>
    </source>
</evidence>
<dbReference type="OrthoDB" id="4161186at2759"/>
<protein>
    <recommendedName>
        <fullName evidence="2">PD-(D/E)XK nuclease-like domain-containing protein</fullName>
    </recommendedName>
</protein>
<sequence length="485" mass="55521">MSLAQRIESWLQETEAEFPPTHQARPTRLIKRDEPCSKRRRLNPPTPEASENSSHRMSSSRKGLSSRKRNHAEDYHDQGDGSQETPRASGRKMRTPRSESSYSLPSTQSQYQASERSGYSSPSKQLSALERGPNPVVPRELSTFRHKPPSLEALLDRIDLGIMGLGILPTSQRATFDKLDVETYDDFKWTRMEGVRDMFFSDTRHETGSTPSLETIHRILCQAAFCNGKGCSEADWNVEVHHRLLEAALRPPDGCGLDQLVNFRLSTTASVIAEYHMSTSASKKVDFCMYIDPEHDQEHAAISQVINALRDILPLGMFNHTNLKPLDEKPIAVSMETKKTGEGWENARLQMEVWMAAHWEFLRHLLELRQRAANQVSIMDQHARVDVPADLEPSLNNDQTWQLPAFLPGIIIQGHDWHLVLTTCEGGKMNFWQKKTFGATSSSKGIYQIIYTLQLLQQWARDEYWAWLRKLLLEWPRYNKQPVVF</sequence>
<feature type="compositionally biased region" description="Low complexity" evidence="1">
    <location>
        <begin position="50"/>
        <end position="63"/>
    </location>
</feature>
<evidence type="ECO:0000313" key="3">
    <source>
        <dbReference type="EMBL" id="KAJ4248099.1"/>
    </source>
</evidence>
<dbReference type="Pfam" id="PF20516">
    <property type="entry name" value="PDDEXK_12"/>
    <property type="match status" value="1"/>
</dbReference>
<dbReference type="AlphaFoldDB" id="A0A9W8RN44"/>
<feature type="region of interest" description="Disordered" evidence="1">
    <location>
        <begin position="1"/>
        <end position="143"/>
    </location>
</feature>